<dbReference type="InterPro" id="IPR022877">
    <property type="entry name" value="UPF0173"/>
</dbReference>
<dbReference type="SMART" id="SM00849">
    <property type="entry name" value="Lactamase_B"/>
    <property type="match status" value="1"/>
</dbReference>
<dbReference type="EMBL" id="CP010777">
    <property type="protein sequence ID" value="AKQ45309.1"/>
    <property type="molecule type" value="Genomic_DNA"/>
</dbReference>
<name>A0A0H4VNJ2_9BACT</name>
<keyword evidence="5" id="KW-1185">Reference proteome</keyword>
<dbReference type="InterPro" id="IPR050114">
    <property type="entry name" value="UPF0173_UPF0282_UlaG_hydrolase"/>
</dbReference>
<organism evidence="4 5">
    <name type="scientific">Rufibacter radiotolerans</name>
    <dbReference type="NCBI Taxonomy" id="1379910"/>
    <lineage>
        <taxon>Bacteria</taxon>
        <taxon>Pseudomonadati</taxon>
        <taxon>Bacteroidota</taxon>
        <taxon>Cytophagia</taxon>
        <taxon>Cytophagales</taxon>
        <taxon>Hymenobacteraceae</taxon>
        <taxon>Rufibacter</taxon>
    </lineage>
</organism>
<evidence type="ECO:0000256" key="1">
    <source>
        <dbReference type="ARBA" id="ARBA00022801"/>
    </source>
</evidence>
<dbReference type="OrthoDB" id="9789133at2"/>
<dbReference type="RefSeq" id="WP_048920176.1">
    <property type="nucleotide sequence ID" value="NZ_CP010777.1"/>
</dbReference>
<evidence type="ECO:0000256" key="2">
    <source>
        <dbReference type="HAMAP-Rule" id="MF_00457"/>
    </source>
</evidence>
<dbReference type="SUPFAM" id="SSF56281">
    <property type="entry name" value="Metallo-hydrolase/oxidoreductase"/>
    <property type="match status" value="1"/>
</dbReference>
<accession>A0A0H4VNJ2</accession>
<reference evidence="4 5" key="1">
    <citation type="submission" date="2015-01" db="EMBL/GenBank/DDBJ databases">
        <title>Rufibacter sp./DG31D/ whole genome sequencing.</title>
        <authorList>
            <person name="Kim M.K."/>
            <person name="Srinivasan S."/>
            <person name="Lee J.-J."/>
        </authorList>
    </citation>
    <scope>NUCLEOTIDE SEQUENCE [LARGE SCALE GENOMIC DNA]</scope>
    <source>
        <strain evidence="4 5">DG31D</strain>
    </source>
</reference>
<dbReference type="Pfam" id="PF12706">
    <property type="entry name" value="Lactamase_B_2"/>
    <property type="match status" value="1"/>
</dbReference>
<comment type="similarity">
    <text evidence="2">Belongs to the UPF0173 family.</text>
</comment>
<evidence type="ECO:0000259" key="3">
    <source>
        <dbReference type="SMART" id="SM00849"/>
    </source>
</evidence>
<dbReference type="GO" id="GO:0016787">
    <property type="term" value="F:hydrolase activity"/>
    <property type="evidence" value="ECO:0007669"/>
    <property type="project" value="UniProtKB-UniRule"/>
</dbReference>
<gene>
    <name evidence="4" type="ORF">TH63_06130</name>
</gene>
<proteinExistence type="inferred from homology"/>
<dbReference type="KEGG" id="ruf:TH63_06130"/>
<dbReference type="InterPro" id="IPR001279">
    <property type="entry name" value="Metallo-B-lactamas"/>
</dbReference>
<dbReference type="PANTHER" id="PTHR43546:SF3">
    <property type="entry name" value="UPF0173 METAL-DEPENDENT HYDROLASE MJ1163"/>
    <property type="match status" value="1"/>
</dbReference>
<protein>
    <recommendedName>
        <fullName evidence="2">UPF0173 metal-dependent hydrolase TH63_06130</fullName>
    </recommendedName>
</protein>
<dbReference type="HAMAP" id="MF_00457">
    <property type="entry name" value="UPF0173"/>
    <property type="match status" value="1"/>
</dbReference>
<dbReference type="Gene3D" id="3.60.15.10">
    <property type="entry name" value="Ribonuclease Z/Hydroxyacylglutathione hydrolase-like"/>
    <property type="match status" value="1"/>
</dbReference>
<dbReference type="NCBIfam" id="NF001911">
    <property type="entry name" value="PRK00685.1"/>
    <property type="match status" value="1"/>
</dbReference>
<feature type="domain" description="Metallo-beta-lactamase" evidence="3">
    <location>
        <begin position="7"/>
        <end position="190"/>
    </location>
</feature>
<dbReference type="InterPro" id="IPR036866">
    <property type="entry name" value="RibonucZ/Hydroxyglut_hydro"/>
</dbReference>
<dbReference type="Proteomes" id="UP000036458">
    <property type="component" value="Chromosome"/>
</dbReference>
<evidence type="ECO:0000313" key="4">
    <source>
        <dbReference type="EMBL" id="AKQ45309.1"/>
    </source>
</evidence>
<keyword evidence="1 2" id="KW-0378">Hydrolase</keyword>
<dbReference type="PATRIC" id="fig|1379910.4.peg.1336"/>
<dbReference type="STRING" id="1379910.TH63_06130"/>
<sequence>MEITYYGQSCFLMDLGGTKVLFDPFITPNPLASEIDIDSIDCDYILLSHGHADHVADAEHLLKKTGATLVATFEIVSWYQNKGIEKVHPMNIGGKVHFPFGTLKMVNAIHSSSLPDGTYAGTAAGFVVESAEKSFYYAGDTALHMDMKLLGERYHLDFALLPIGDNFTMDVEDALIAANYVNVKKIIGMHYDTFPYIEIDHVEALELARRQQKELILMEIGQTLEL</sequence>
<evidence type="ECO:0000313" key="5">
    <source>
        <dbReference type="Proteomes" id="UP000036458"/>
    </source>
</evidence>
<dbReference type="PANTHER" id="PTHR43546">
    <property type="entry name" value="UPF0173 METAL-DEPENDENT HYDROLASE MJ1163-RELATED"/>
    <property type="match status" value="1"/>
</dbReference>
<dbReference type="AlphaFoldDB" id="A0A0H4VNJ2"/>